<evidence type="ECO:0000313" key="3">
    <source>
        <dbReference type="Proteomes" id="UP000019681"/>
    </source>
</evidence>
<sequence>MYNAEQQWALDRFEELVVKAGSQNKACSLVGVSAPIMTSLKKGTYAGDIDKQFQKLISYFKVKEEVSTTYQETDYVPTSISESVYEYIRNCQIKGGLMAISGDAGIGKTRAIRKFVRDNPNDAIWITANPCLNTVKPILKVLSKKLNVIARTNDDMYEGILSKLRDGMVIIFDEAQHLSIKVIETLRGFSDYFADNGMTLGIVFIGNSTTINKFGGKEDAVFEQIDNRTIQKPIYKTSDISREDIKLLFPTLAENNMEKEIDFLLGIAQSRQAIRGATNLFSNAYDNENITYEGLVAMAKHMKMRL</sequence>
<evidence type="ECO:0000313" key="2">
    <source>
        <dbReference type="EMBL" id="EYE88292.1"/>
    </source>
</evidence>
<dbReference type="GO" id="GO:0016887">
    <property type="term" value="F:ATP hydrolysis activity"/>
    <property type="evidence" value="ECO:0007669"/>
    <property type="project" value="InterPro"/>
</dbReference>
<dbReference type="STRING" id="1403537.Q428_08815"/>
<dbReference type="Pfam" id="PF13401">
    <property type="entry name" value="AAA_22"/>
    <property type="match status" value="1"/>
</dbReference>
<gene>
    <name evidence="2" type="ORF">Q428_08815</name>
</gene>
<organism evidence="2 3">
    <name type="scientific">Fervidicella metallireducens AeB</name>
    <dbReference type="NCBI Taxonomy" id="1403537"/>
    <lineage>
        <taxon>Bacteria</taxon>
        <taxon>Bacillati</taxon>
        <taxon>Bacillota</taxon>
        <taxon>Clostridia</taxon>
        <taxon>Eubacteriales</taxon>
        <taxon>Clostridiaceae</taxon>
        <taxon>Fervidicella</taxon>
    </lineage>
</organism>
<proteinExistence type="predicted"/>
<dbReference type="PANTHER" id="PTHR35894:SF5">
    <property type="entry name" value="MU-LIKE PROPHAGE FLUMU DNA TRANSPOSITION PROTEIN B"/>
    <property type="match status" value="1"/>
</dbReference>
<dbReference type="AlphaFoldDB" id="A0A017RUD3"/>
<feature type="domain" description="ORC1/DEAH AAA+ ATPase" evidence="1">
    <location>
        <begin position="95"/>
        <end position="208"/>
    </location>
</feature>
<comment type="caution">
    <text evidence="2">The sequence shown here is derived from an EMBL/GenBank/DDBJ whole genome shotgun (WGS) entry which is preliminary data.</text>
</comment>
<keyword evidence="3" id="KW-1185">Reference proteome</keyword>
<dbReference type="RefSeq" id="WP_035380003.1">
    <property type="nucleotide sequence ID" value="NZ_AZQP01000024.1"/>
</dbReference>
<accession>A0A017RUD3</accession>
<dbReference type="OrthoDB" id="1856278at2"/>
<dbReference type="InterPro" id="IPR049945">
    <property type="entry name" value="AAA_22"/>
</dbReference>
<protein>
    <submittedName>
        <fullName evidence="2">ATPase AAA</fullName>
    </submittedName>
</protein>
<dbReference type="InterPro" id="IPR027417">
    <property type="entry name" value="P-loop_NTPase"/>
</dbReference>
<name>A0A017RUD3_9CLOT</name>
<dbReference type="InterPro" id="IPR052026">
    <property type="entry name" value="ExeA_AAA_ATPase_DNA-bind"/>
</dbReference>
<dbReference type="SUPFAM" id="SSF52540">
    <property type="entry name" value="P-loop containing nucleoside triphosphate hydrolases"/>
    <property type="match status" value="1"/>
</dbReference>
<dbReference type="Proteomes" id="UP000019681">
    <property type="component" value="Unassembled WGS sequence"/>
</dbReference>
<dbReference type="EMBL" id="AZQP01000024">
    <property type="protein sequence ID" value="EYE88292.1"/>
    <property type="molecule type" value="Genomic_DNA"/>
</dbReference>
<evidence type="ECO:0000259" key="1">
    <source>
        <dbReference type="Pfam" id="PF13401"/>
    </source>
</evidence>
<dbReference type="PANTHER" id="PTHR35894">
    <property type="entry name" value="GENERAL SECRETION PATHWAY PROTEIN A-RELATED"/>
    <property type="match status" value="1"/>
</dbReference>
<dbReference type="Gene3D" id="3.40.50.300">
    <property type="entry name" value="P-loop containing nucleotide triphosphate hydrolases"/>
    <property type="match status" value="1"/>
</dbReference>
<reference evidence="2 3" key="1">
    <citation type="journal article" date="2014" name="Genome Announc.">
        <title>Draft Genome Sequence of Fervidicella metallireducens Strain AeBT, an Iron-Reducing Thermoanaerobe from the Great Artesian Basin.</title>
        <authorList>
            <person name="Patel B.K."/>
        </authorList>
    </citation>
    <scope>NUCLEOTIDE SEQUENCE [LARGE SCALE GENOMIC DNA]</scope>
    <source>
        <strain evidence="2 3">AeB</strain>
    </source>
</reference>